<evidence type="ECO:0000313" key="2">
    <source>
        <dbReference type="EMBL" id="GIG18989.1"/>
    </source>
</evidence>
<dbReference type="SUPFAM" id="SSF46894">
    <property type="entry name" value="C-terminal effector domain of the bipartite response regulators"/>
    <property type="match status" value="1"/>
</dbReference>
<evidence type="ECO:0000259" key="1">
    <source>
        <dbReference type="PROSITE" id="PS50043"/>
    </source>
</evidence>
<dbReference type="EMBL" id="BONJ01000046">
    <property type="protein sequence ID" value="GIG18989.1"/>
    <property type="molecule type" value="Genomic_DNA"/>
</dbReference>
<dbReference type="GO" id="GO:0006355">
    <property type="term" value="P:regulation of DNA-templated transcription"/>
    <property type="evidence" value="ECO:0007669"/>
    <property type="project" value="InterPro"/>
</dbReference>
<sequence length="323" mass="35405">MQSVYLAVLRQPDIGVTDVSAELGVDEQTVRCTLDQLAHLELVRLRWEEPREFRAVSPELGLTALLEREQEKLAQRNHEIARSRAAVAQLLINHAEIKANSNDPAVERLIGLDAIRGRLEELAVSCRTEALSFMPGGAQSPEGLRASRVLDEAAVARGVKIRTVYLDSMFNDARTTAYALWLQELGSEVRTTPVLPVRMLIVDREHAVVPIDSDRSNAGAVVLSGAGLVEALVSLFYFVWEISTPLGVSRVSDDSGLSSQEKQVLRLLASGYTDEAMARKLGVSVRTVRRNTADLLQQLGARSRFQAGVLAAERGWITDADLA</sequence>
<dbReference type="Gene3D" id="1.10.10.10">
    <property type="entry name" value="Winged helix-like DNA-binding domain superfamily/Winged helix DNA-binding domain"/>
    <property type="match status" value="2"/>
</dbReference>
<dbReference type="InterPro" id="IPR036388">
    <property type="entry name" value="WH-like_DNA-bd_sf"/>
</dbReference>
<evidence type="ECO:0000313" key="3">
    <source>
        <dbReference type="Proteomes" id="UP000660339"/>
    </source>
</evidence>
<gene>
    <name evidence="2" type="ORF">Cme02nite_73210</name>
</gene>
<accession>A0A8J3LHE9</accession>
<dbReference type="Pfam" id="PF00196">
    <property type="entry name" value="GerE"/>
    <property type="match status" value="1"/>
</dbReference>
<dbReference type="PRINTS" id="PR00038">
    <property type="entry name" value="HTHLUXR"/>
</dbReference>
<reference evidence="2" key="1">
    <citation type="submission" date="2021-01" db="EMBL/GenBank/DDBJ databases">
        <title>Whole genome shotgun sequence of Catellatospora methionotrophica NBRC 14553.</title>
        <authorList>
            <person name="Komaki H."/>
            <person name="Tamura T."/>
        </authorList>
    </citation>
    <scope>NUCLEOTIDE SEQUENCE</scope>
    <source>
        <strain evidence="2">NBRC 14553</strain>
    </source>
</reference>
<comment type="caution">
    <text evidence="2">The sequence shown here is derived from an EMBL/GenBank/DDBJ whole genome shotgun (WGS) entry which is preliminary data.</text>
</comment>
<dbReference type="AlphaFoldDB" id="A0A8J3LHE9"/>
<dbReference type="Proteomes" id="UP000660339">
    <property type="component" value="Unassembled WGS sequence"/>
</dbReference>
<dbReference type="PANTHER" id="PTHR34293:SF1">
    <property type="entry name" value="HTH-TYPE TRANSCRIPTIONAL REGULATOR TRMBL2"/>
    <property type="match status" value="1"/>
</dbReference>
<dbReference type="CDD" id="cd06170">
    <property type="entry name" value="LuxR_C_like"/>
    <property type="match status" value="1"/>
</dbReference>
<dbReference type="PROSITE" id="PS50043">
    <property type="entry name" value="HTH_LUXR_2"/>
    <property type="match status" value="1"/>
</dbReference>
<dbReference type="InterPro" id="IPR000792">
    <property type="entry name" value="Tscrpt_reg_LuxR_C"/>
</dbReference>
<dbReference type="SMART" id="SM00421">
    <property type="entry name" value="HTH_LUXR"/>
    <property type="match status" value="1"/>
</dbReference>
<dbReference type="PANTHER" id="PTHR34293">
    <property type="entry name" value="HTH-TYPE TRANSCRIPTIONAL REGULATOR TRMBL2"/>
    <property type="match status" value="1"/>
</dbReference>
<dbReference type="InterPro" id="IPR051797">
    <property type="entry name" value="TrmB-like"/>
</dbReference>
<proteinExistence type="predicted"/>
<protein>
    <submittedName>
        <fullName evidence="2">LuxR family transcriptional regulator</fullName>
    </submittedName>
</protein>
<organism evidence="2 3">
    <name type="scientific">Catellatospora methionotrophica</name>
    <dbReference type="NCBI Taxonomy" id="121620"/>
    <lineage>
        <taxon>Bacteria</taxon>
        <taxon>Bacillati</taxon>
        <taxon>Actinomycetota</taxon>
        <taxon>Actinomycetes</taxon>
        <taxon>Micromonosporales</taxon>
        <taxon>Micromonosporaceae</taxon>
        <taxon>Catellatospora</taxon>
    </lineage>
</organism>
<dbReference type="InterPro" id="IPR002831">
    <property type="entry name" value="Tscrpt_reg_TrmB_N"/>
</dbReference>
<dbReference type="Pfam" id="PF01978">
    <property type="entry name" value="TrmB"/>
    <property type="match status" value="1"/>
</dbReference>
<name>A0A8J3LHE9_9ACTN</name>
<keyword evidence="3" id="KW-1185">Reference proteome</keyword>
<dbReference type="GO" id="GO:0003677">
    <property type="term" value="F:DNA binding"/>
    <property type="evidence" value="ECO:0007669"/>
    <property type="project" value="InterPro"/>
</dbReference>
<dbReference type="InterPro" id="IPR016032">
    <property type="entry name" value="Sig_transdc_resp-reg_C-effctor"/>
</dbReference>
<feature type="domain" description="HTH luxR-type" evidence="1">
    <location>
        <begin position="250"/>
        <end position="315"/>
    </location>
</feature>